<accession>A0ABN0TMJ1</accession>
<evidence type="ECO:0000313" key="4">
    <source>
        <dbReference type="Proteomes" id="UP001500967"/>
    </source>
</evidence>
<name>A0ABN0TMJ1_9ACTN</name>
<reference evidence="3 4" key="1">
    <citation type="journal article" date="2019" name="Int. J. Syst. Evol. Microbiol.">
        <title>The Global Catalogue of Microorganisms (GCM) 10K type strain sequencing project: providing services to taxonomists for standard genome sequencing and annotation.</title>
        <authorList>
            <consortium name="The Broad Institute Genomics Platform"/>
            <consortium name="The Broad Institute Genome Sequencing Center for Infectious Disease"/>
            <person name="Wu L."/>
            <person name="Ma J."/>
        </authorList>
    </citation>
    <scope>NUCLEOTIDE SEQUENCE [LARGE SCALE GENOMIC DNA]</scope>
    <source>
        <strain evidence="3 4">JCM 10425</strain>
    </source>
</reference>
<organism evidence="3 4">
    <name type="scientific">Cryptosporangium japonicum</name>
    <dbReference type="NCBI Taxonomy" id="80872"/>
    <lineage>
        <taxon>Bacteria</taxon>
        <taxon>Bacillati</taxon>
        <taxon>Actinomycetota</taxon>
        <taxon>Actinomycetes</taxon>
        <taxon>Cryptosporangiales</taxon>
        <taxon>Cryptosporangiaceae</taxon>
        <taxon>Cryptosporangium</taxon>
    </lineage>
</organism>
<dbReference type="EMBL" id="BAAAGX010000004">
    <property type="protein sequence ID" value="GAA0225438.1"/>
    <property type="molecule type" value="Genomic_DNA"/>
</dbReference>
<protein>
    <recommendedName>
        <fullName evidence="2">DUF397 domain-containing protein</fullName>
    </recommendedName>
</protein>
<dbReference type="RefSeq" id="WP_344647389.1">
    <property type="nucleotide sequence ID" value="NZ_BAAAGX010000004.1"/>
</dbReference>
<evidence type="ECO:0000259" key="2">
    <source>
        <dbReference type="Pfam" id="PF04149"/>
    </source>
</evidence>
<proteinExistence type="predicted"/>
<evidence type="ECO:0000313" key="3">
    <source>
        <dbReference type="EMBL" id="GAA0225438.1"/>
    </source>
</evidence>
<comment type="caution">
    <text evidence="3">The sequence shown here is derived from an EMBL/GenBank/DDBJ whole genome shotgun (WGS) entry which is preliminary data.</text>
</comment>
<dbReference type="Pfam" id="PF04149">
    <property type="entry name" value="DUF397"/>
    <property type="match status" value="1"/>
</dbReference>
<feature type="domain" description="DUF397" evidence="2">
    <location>
        <begin position="18"/>
        <end position="67"/>
    </location>
</feature>
<sequence>MHAPLSSRPLVSSPAPGGWQRSSYCVDGDCVEVRTGSVVLIRDSKAADGRHLALTRRQFRDFVAFVRRLPG</sequence>
<keyword evidence="4" id="KW-1185">Reference proteome</keyword>
<evidence type="ECO:0000256" key="1">
    <source>
        <dbReference type="SAM" id="MobiDB-lite"/>
    </source>
</evidence>
<dbReference type="InterPro" id="IPR007278">
    <property type="entry name" value="DUF397"/>
</dbReference>
<gene>
    <name evidence="3" type="ORF">GCM10009539_08390</name>
</gene>
<feature type="region of interest" description="Disordered" evidence="1">
    <location>
        <begin position="1"/>
        <end position="21"/>
    </location>
</feature>
<dbReference type="Proteomes" id="UP001500967">
    <property type="component" value="Unassembled WGS sequence"/>
</dbReference>